<protein>
    <submittedName>
        <fullName evidence="6 7">tRNA (Adenine(37)-N6)-methyltransferase</fullName>
    </submittedName>
</protein>
<evidence type="ECO:0000313" key="6">
    <source>
        <dbReference type="RefSeq" id="XP_013389904.1"/>
    </source>
</evidence>
<dbReference type="InterPro" id="IPR040372">
    <property type="entry name" value="YaeB-like"/>
</dbReference>
<feature type="region of interest" description="Disordered" evidence="3">
    <location>
        <begin position="1"/>
        <end position="20"/>
    </location>
</feature>
<dbReference type="Proteomes" id="UP000085678">
    <property type="component" value="Unplaced"/>
</dbReference>
<reference evidence="6 7" key="1">
    <citation type="submission" date="2025-04" db="UniProtKB">
        <authorList>
            <consortium name="RefSeq"/>
        </authorList>
    </citation>
    <scope>IDENTIFICATION</scope>
    <source>
        <tissue evidence="6 7">Gonads</tissue>
    </source>
</reference>
<evidence type="ECO:0000313" key="7">
    <source>
        <dbReference type="RefSeq" id="XP_013389905.1"/>
    </source>
</evidence>
<dbReference type="Pfam" id="PF01980">
    <property type="entry name" value="TrmO_N"/>
    <property type="match status" value="1"/>
</dbReference>
<name>A0A1S3HV36_LINAN</name>
<evidence type="ECO:0000256" key="2">
    <source>
        <dbReference type="ARBA" id="ARBA00033753"/>
    </source>
</evidence>
<sequence>MNPIGFISSPFKQKNGTPRQPSICAQSKGSLTILKSVFPNPEHALDGLEAFSHIWVMFLFHMNNNKYTKAKVRPPRLNGVKVGVFSTRSPYRPNPIGLTLAKIEKIEGATIYISGIDMLDGTPVLDIKPYIYDYDLPRSYGQHEQQGASDVNKEIKQCFQLDSDVHSKNIGIKDEMSFLQPTEMCMSRGGDKNQQGESQLDNVCITDTSLSDENTAFQTQMNVKEEKLSSDLLTSAEAITQAGWISAPPISKLDVRFSPTATKELEMFSKSSSNPHYVFSHFDSVQDAKNAIAKILQADPRSPYRRTKCTDKLYYFAIDSFHVTAWFDDDVNVAEVLKVKPVSLSKLTYLTELESEETNK</sequence>
<evidence type="ECO:0000313" key="5">
    <source>
        <dbReference type="Proteomes" id="UP000085678"/>
    </source>
</evidence>
<dbReference type="Gene3D" id="3.30.2310.10">
    <property type="entry name" value="YaeB-like"/>
    <property type="match status" value="1"/>
</dbReference>
<dbReference type="PANTHER" id="PTHR12818:SF0">
    <property type="entry name" value="TRNA (ADENINE(37)-N6)-METHYLTRANSFERASE"/>
    <property type="match status" value="1"/>
</dbReference>
<proteinExistence type="inferred from homology"/>
<organism evidence="5 7">
    <name type="scientific">Lingula anatina</name>
    <name type="common">Brachiopod</name>
    <name type="synonym">Lingula unguis</name>
    <dbReference type="NCBI Taxonomy" id="7574"/>
    <lineage>
        <taxon>Eukaryota</taxon>
        <taxon>Metazoa</taxon>
        <taxon>Spiralia</taxon>
        <taxon>Lophotrochozoa</taxon>
        <taxon>Brachiopoda</taxon>
        <taxon>Linguliformea</taxon>
        <taxon>Lingulata</taxon>
        <taxon>Lingulida</taxon>
        <taxon>Linguloidea</taxon>
        <taxon>Lingulidae</taxon>
        <taxon>Lingula</taxon>
    </lineage>
</organism>
<dbReference type="RefSeq" id="XP_013389904.1">
    <property type="nucleotide sequence ID" value="XM_013534450.2"/>
</dbReference>
<dbReference type="OrthoDB" id="4882at2759"/>
<dbReference type="NCBIfam" id="TIGR00104">
    <property type="entry name" value="tRNA_TsaA"/>
    <property type="match status" value="1"/>
</dbReference>
<dbReference type="RefSeq" id="XP_013389905.1">
    <property type="nucleotide sequence ID" value="XM_013534451.2"/>
</dbReference>
<evidence type="ECO:0000256" key="1">
    <source>
        <dbReference type="ARBA" id="ARBA00022691"/>
    </source>
</evidence>
<dbReference type="PROSITE" id="PS51668">
    <property type="entry name" value="TSAA_2"/>
    <property type="match status" value="1"/>
</dbReference>
<dbReference type="SUPFAM" id="SSF118196">
    <property type="entry name" value="YaeB-like"/>
    <property type="match status" value="1"/>
</dbReference>
<dbReference type="CDD" id="cd09281">
    <property type="entry name" value="UPF0066"/>
    <property type="match status" value="1"/>
</dbReference>
<comment type="similarity">
    <text evidence="2">Belongs to the tRNA methyltransferase O family.</text>
</comment>
<dbReference type="GeneID" id="106158455"/>
<dbReference type="PANTHER" id="PTHR12818">
    <property type="entry name" value="TRNA (ADENINE(37)-N6)-METHYLTRANSFERASE"/>
    <property type="match status" value="1"/>
</dbReference>
<dbReference type="Gene3D" id="2.40.30.70">
    <property type="entry name" value="YaeB-like"/>
    <property type="match status" value="1"/>
</dbReference>
<dbReference type="InterPro" id="IPR023368">
    <property type="entry name" value="UPF0066_cons_site"/>
</dbReference>
<dbReference type="AlphaFoldDB" id="A0A1S3HV36"/>
<dbReference type="PROSITE" id="PS01318">
    <property type="entry name" value="TSAA_1"/>
    <property type="match status" value="1"/>
</dbReference>
<evidence type="ECO:0000259" key="4">
    <source>
        <dbReference type="PROSITE" id="PS51668"/>
    </source>
</evidence>
<dbReference type="FunFam" id="3.30.2310.10:FF:000002">
    <property type="entry name" value="tRNA methyltransferase O"/>
    <property type="match status" value="1"/>
</dbReference>
<evidence type="ECO:0000256" key="3">
    <source>
        <dbReference type="SAM" id="MobiDB-lite"/>
    </source>
</evidence>
<feature type="domain" description="TsaA-like" evidence="4">
    <location>
        <begin position="1"/>
        <end position="139"/>
    </location>
</feature>
<keyword evidence="1" id="KW-0949">S-adenosyl-L-methionine</keyword>
<feature type="compositionally biased region" description="Polar residues" evidence="3">
    <location>
        <begin position="10"/>
        <end position="20"/>
    </location>
</feature>
<accession>A0A1S3HV36</accession>
<gene>
    <name evidence="6 7" type="primary">LOC106158455</name>
</gene>
<dbReference type="InterPro" id="IPR023370">
    <property type="entry name" value="TrmO-like_N"/>
</dbReference>
<dbReference type="InterPro" id="IPR036414">
    <property type="entry name" value="YaeB_N_sf"/>
</dbReference>
<dbReference type="InterPro" id="IPR036413">
    <property type="entry name" value="YaeB-like_sf"/>
</dbReference>
<dbReference type="KEGG" id="lak:106158455"/>
<dbReference type="STRING" id="7574.A0A1S3HV36"/>
<keyword evidence="5" id="KW-1185">Reference proteome</keyword>